<evidence type="ECO:0000313" key="2">
    <source>
        <dbReference type="Proteomes" id="UP000789525"/>
    </source>
</evidence>
<comment type="caution">
    <text evidence="1">The sequence shown here is derived from an EMBL/GenBank/DDBJ whole genome shotgun (WGS) entry which is preliminary data.</text>
</comment>
<name>A0ACA9MGS2_9GLOM</name>
<reference evidence="1" key="1">
    <citation type="submission" date="2021-06" db="EMBL/GenBank/DDBJ databases">
        <authorList>
            <person name="Kallberg Y."/>
            <person name="Tangrot J."/>
            <person name="Rosling A."/>
        </authorList>
    </citation>
    <scope>NUCLEOTIDE SEQUENCE</scope>
    <source>
        <strain evidence="1">CL356</strain>
    </source>
</reference>
<dbReference type="EMBL" id="CAJVPT010012469">
    <property type="protein sequence ID" value="CAG8587798.1"/>
    <property type="molecule type" value="Genomic_DNA"/>
</dbReference>
<dbReference type="Proteomes" id="UP000789525">
    <property type="component" value="Unassembled WGS sequence"/>
</dbReference>
<evidence type="ECO:0000313" key="1">
    <source>
        <dbReference type="EMBL" id="CAG8587798.1"/>
    </source>
</evidence>
<sequence length="625" mass="72565">ARKNQGQIINIYDQPKKVFREPCVEHLSTVSNSQLEVTKSSNENKKIKNDVKIAKTNPHSGNTAKSLEPNHHVGIVKPLKKSRIKKTNKTTTMVHSEIEADKSSSQVGIKKPRNFSYMKAAPFKHAYISFEEAIKADNEEMMWSAYTKWKEHHRKEIYSGLIDYYINIGSLDKAISVFNDFMPNKLVPDKSSILDFFQERISLGLIPGNSICASAMYMPSSFHETIKLYQLFKSNGIEFKRKIYEMMLKKCRREKNIQLFDIFYRDMVKLDSKELDQDGKNCLQLIEKSFIENNPKQAVKEYMEITSQDIQSHPLIILTIFQGLFGYQQFEMAYEAFDKMSEKGISINYDLGHYICLAFLYGDHLRYSEKVIYYMITARIITNNQLFEELAHTYLSKGFAENAEMMILYLKSNNGSYSLLLNKLVDHYIKLKNLEKLKRWVDELAIAPQIKPGHIGETILLNAYGMLRNETEFLKLWEKMQKTYLMEELGATISLVIDHFGFSENLIKLRTQWKIFSSDPTVELNLNHYNSYIEALCRCKAFDQAASVFTGDFVNKEIVPNLRTLLAIITPLRAANKKIIESNLLEFVKKTWPNSYIEFCKHDIAEQNFRNSKSNKTKLTNNFKV</sequence>
<gene>
    <name evidence="1" type="ORF">ACOLOM_LOCUS6209</name>
</gene>
<protein>
    <submittedName>
        <fullName evidence="1">6807_t:CDS:1</fullName>
    </submittedName>
</protein>
<accession>A0ACA9MGS2</accession>
<proteinExistence type="predicted"/>
<organism evidence="1 2">
    <name type="scientific">Acaulospora colombiana</name>
    <dbReference type="NCBI Taxonomy" id="27376"/>
    <lineage>
        <taxon>Eukaryota</taxon>
        <taxon>Fungi</taxon>
        <taxon>Fungi incertae sedis</taxon>
        <taxon>Mucoromycota</taxon>
        <taxon>Glomeromycotina</taxon>
        <taxon>Glomeromycetes</taxon>
        <taxon>Diversisporales</taxon>
        <taxon>Acaulosporaceae</taxon>
        <taxon>Acaulospora</taxon>
    </lineage>
</organism>
<keyword evidence="2" id="KW-1185">Reference proteome</keyword>
<feature type="non-terminal residue" evidence="1">
    <location>
        <position position="1"/>
    </location>
</feature>